<organism evidence="1">
    <name type="scientific">Anguilla anguilla</name>
    <name type="common">European freshwater eel</name>
    <name type="synonym">Muraena anguilla</name>
    <dbReference type="NCBI Taxonomy" id="7936"/>
    <lineage>
        <taxon>Eukaryota</taxon>
        <taxon>Metazoa</taxon>
        <taxon>Chordata</taxon>
        <taxon>Craniata</taxon>
        <taxon>Vertebrata</taxon>
        <taxon>Euteleostomi</taxon>
        <taxon>Actinopterygii</taxon>
        <taxon>Neopterygii</taxon>
        <taxon>Teleostei</taxon>
        <taxon>Anguilliformes</taxon>
        <taxon>Anguillidae</taxon>
        <taxon>Anguilla</taxon>
    </lineage>
</organism>
<accession>A0A0E9U2U8</accession>
<evidence type="ECO:0000313" key="1">
    <source>
        <dbReference type="EMBL" id="JAH60072.1"/>
    </source>
</evidence>
<reference evidence="1" key="1">
    <citation type="submission" date="2014-11" db="EMBL/GenBank/DDBJ databases">
        <authorList>
            <person name="Amaro Gonzalez C."/>
        </authorList>
    </citation>
    <scope>NUCLEOTIDE SEQUENCE</scope>
</reference>
<dbReference type="EMBL" id="GBXM01048505">
    <property type="protein sequence ID" value="JAH60072.1"/>
    <property type="molecule type" value="Transcribed_RNA"/>
</dbReference>
<proteinExistence type="predicted"/>
<name>A0A0E9U2U8_ANGAN</name>
<sequence>MFHFVTPNFRSEHVDCCITCLLQNLHQAPMAHYITANRCER</sequence>
<reference evidence="1" key="2">
    <citation type="journal article" date="2015" name="Fish Shellfish Immunol.">
        <title>Early steps in the European eel (Anguilla anguilla)-Vibrio vulnificus interaction in the gills: Role of the RtxA13 toxin.</title>
        <authorList>
            <person name="Callol A."/>
            <person name="Pajuelo D."/>
            <person name="Ebbesson L."/>
            <person name="Teles M."/>
            <person name="MacKenzie S."/>
            <person name="Amaro C."/>
        </authorList>
    </citation>
    <scope>NUCLEOTIDE SEQUENCE</scope>
</reference>
<protein>
    <submittedName>
        <fullName evidence="1">Uncharacterized protein</fullName>
    </submittedName>
</protein>
<dbReference type="AlphaFoldDB" id="A0A0E9U2U8"/>